<protein>
    <submittedName>
        <fullName evidence="1">Uncharacterized protein</fullName>
    </submittedName>
</protein>
<dbReference type="AlphaFoldDB" id="A0A9D5D7G1"/>
<accession>A0A9D5D7G1</accession>
<dbReference type="Proteomes" id="UP001085076">
    <property type="component" value="Miscellaneous, Linkage group lg01"/>
</dbReference>
<dbReference type="EMBL" id="JAGGNH010000001">
    <property type="protein sequence ID" value="KAJ0986518.1"/>
    <property type="molecule type" value="Genomic_DNA"/>
</dbReference>
<organism evidence="1 2">
    <name type="scientific">Dioscorea zingiberensis</name>
    <dbReference type="NCBI Taxonomy" id="325984"/>
    <lineage>
        <taxon>Eukaryota</taxon>
        <taxon>Viridiplantae</taxon>
        <taxon>Streptophyta</taxon>
        <taxon>Embryophyta</taxon>
        <taxon>Tracheophyta</taxon>
        <taxon>Spermatophyta</taxon>
        <taxon>Magnoliopsida</taxon>
        <taxon>Liliopsida</taxon>
        <taxon>Dioscoreales</taxon>
        <taxon>Dioscoreaceae</taxon>
        <taxon>Dioscorea</taxon>
    </lineage>
</organism>
<evidence type="ECO:0000313" key="2">
    <source>
        <dbReference type="Proteomes" id="UP001085076"/>
    </source>
</evidence>
<keyword evidence="2" id="KW-1185">Reference proteome</keyword>
<comment type="caution">
    <text evidence="1">The sequence shown here is derived from an EMBL/GenBank/DDBJ whole genome shotgun (WGS) entry which is preliminary data.</text>
</comment>
<gene>
    <name evidence="1" type="ORF">J5N97_004874</name>
</gene>
<reference evidence="1" key="1">
    <citation type="submission" date="2021-03" db="EMBL/GenBank/DDBJ databases">
        <authorList>
            <person name="Li Z."/>
            <person name="Yang C."/>
        </authorList>
    </citation>
    <scope>NUCLEOTIDE SEQUENCE</scope>
    <source>
        <strain evidence="1">Dzin_1.0</strain>
        <tissue evidence="1">Leaf</tissue>
    </source>
</reference>
<sequence length="182" mass="19014">MATDDRQIIATQVDMDEPGQGDSPVEGSLLLLLVRPFSLRGCYPPPAHPSASPAAAAQPLAAQHRSAPVQPASFRRFSFAPDLSVAPPFPLAAEICNPCSQPHHHAAVSSIAARSSCCQPLIDLSSARPGAEARGCRPKPAATKKFTDCCTAMMLRTSLLLLTCCCAATKEAAIAVALLQKG</sequence>
<reference evidence="1" key="2">
    <citation type="journal article" date="2022" name="Hortic Res">
        <title>The genome of Dioscorea zingiberensis sheds light on the biosynthesis, origin and evolution of the medicinally important diosgenin saponins.</title>
        <authorList>
            <person name="Li Y."/>
            <person name="Tan C."/>
            <person name="Li Z."/>
            <person name="Guo J."/>
            <person name="Li S."/>
            <person name="Chen X."/>
            <person name="Wang C."/>
            <person name="Dai X."/>
            <person name="Yang H."/>
            <person name="Song W."/>
            <person name="Hou L."/>
            <person name="Xu J."/>
            <person name="Tong Z."/>
            <person name="Xu A."/>
            <person name="Yuan X."/>
            <person name="Wang W."/>
            <person name="Yang Q."/>
            <person name="Chen L."/>
            <person name="Sun Z."/>
            <person name="Wang K."/>
            <person name="Pan B."/>
            <person name="Chen J."/>
            <person name="Bao Y."/>
            <person name="Liu F."/>
            <person name="Qi X."/>
            <person name="Gang D.R."/>
            <person name="Wen J."/>
            <person name="Li J."/>
        </authorList>
    </citation>
    <scope>NUCLEOTIDE SEQUENCE</scope>
    <source>
        <strain evidence="1">Dzin_1.0</strain>
    </source>
</reference>
<evidence type="ECO:0000313" key="1">
    <source>
        <dbReference type="EMBL" id="KAJ0986518.1"/>
    </source>
</evidence>
<name>A0A9D5D7G1_9LILI</name>
<proteinExistence type="predicted"/>